<dbReference type="SMART" id="SM00239">
    <property type="entry name" value="C2"/>
    <property type="match status" value="1"/>
</dbReference>
<evidence type="ECO:0000256" key="1">
    <source>
        <dbReference type="SAM" id="Coils"/>
    </source>
</evidence>
<dbReference type="InterPro" id="IPR000008">
    <property type="entry name" value="C2_dom"/>
</dbReference>
<dbReference type="SUPFAM" id="SSF49562">
    <property type="entry name" value="C2 domain (Calcium/lipid-binding domain, CaLB)"/>
    <property type="match status" value="1"/>
</dbReference>
<dbReference type="PROSITE" id="PS50004">
    <property type="entry name" value="C2"/>
    <property type="match status" value="1"/>
</dbReference>
<feature type="region of interest" description="Disordered" evidence="2">
    <location>
        <begin position="374"/>
        <end position="445"/>
    </location>
</feature>
<dbReference type="Gene3D" id="2.60.40.150">
    <property type="entry name" value="C2 domain"/>
    <property type="match status" value="1"/>
</dbReference>
<evidence type="ECO:0000259" key="3">
    <source>
        <dbReference type="PROSITE" id="PS50004"/>
    </source>
</evidence>
<dbReference type="InterPro" id="IPR022136">
    <property type="entry name" value="DUF3668"/>
</dbReference>
<dbReference type="GO" id="GO:0010564">
    <property type="term" value="P:regulation of cell cycle process"/>
    <property type="evidence" value="ECO:0007669"/>
    <property type="project" value="TreeGrafter"/>
</dbReference>
<keyword evidence="5" id="KW-1185">Reference proteome</keyword>
<dbReference type="Pfam" id="PF00168">
    <property type="entry name" value="C2"/>
    <property type="match status" value="1"/>
</dbReference>
<proteinExistence type="predicted"/>
<feature type="compositionally biased region" description="Polar residues" evidence="2">
    <location>
        <begin position="381"/>
        <end position="432"/>
    </location>
</feature>
<dbReference type="Pfam" id="PF12416">
    <property type="entry name" value="DUF3668"/>
    <property type="match status" value="1"/>
</dbReference>
<dbReference type="InterPro" id="IPR035892">
    <property type="entry name" value="C2_domain_sf"/>
</dbReference>
<protein>
    <recommendedName>
        <fullName evidence="3">C2 domain-containing protein</fullName>
    </recommendedName>
</protein>
<dbReference type="CDD" id="cd00030">
    <property type="entry name" value="C2"/>
    <property type="match status" value="1"/>
</dbReference>
<dbReference type="AlphaFoldDB" id="A0AAD5ULJ8"/>
<dbReference type="Proteomes" id="UP001210925">
    <property type="component" value="Unassembled WGS sequence"/>
</dbReference>
<dbReference type="InterPro" id="IPR039893">
    <property type="entry name" value="CEP120-like"/>
</dbReference>
<comment type="caution">
    <text evidence="4">The sequence shown here is derived from an EMBL/GenBank/DDBJ whole genome shotgun (WGS) entry which is preliminary data.</text>
</comment>
<reference evidence="4" key="1">
    <citation type="submission" date="2020-05" db="EMBL/GenBank/DDBJ databases">
        <title>Phylogenomic resolution of chytrid fungi.</title>
        <authorList>
            <person name="Stajich J.E."/>
            <person name="Amses K."/>
            <person name="Simmons R."/>
            <person name="Seto K."/>
            <person name="Myers J."/>
            <person name="Bonds A."/>
            <person name="Quandt C.A."/>
            <person name="Barry K."/>
            <person name="Liu P."/>
            <person name="Grigoriev I."/>
            <person name="Longcore J.E."/>
            <person name="James T.Y."/>
        </authorList>
    </citation>
    <scope>NUCLEOTIDE SEQUENCE</scope>
    <source>
        <strain evidence="4">PLAUS21</strain>
    </source>
</reference>
<dbReference type="PANTHER" id="PTHR21574">
    <property type="entry name" value="CENTROSOMAL PROTEIN OF 120 KDA"/>
    <property type="match status" value="1"/>
</dbReference>
<dbReference type="PANTHER" id="PTHR21574:SF0">
    <property type="entry name" value="CENTROSOMAL PROTEIN OF 120 KDA"/>
    <property type="match status" value="1"/>
</dbReference>
<organism evidence="4 5">
    <name type="scientific">Boothiomyces macroporosus</name>
    <dbReference type="NCBI Taxonomy" id="261099"/>
    <lineage>
        <taxon>Eukaryota</taxon>
        <taxon>Fungi</taxon>
        <taxon>Fungi incertae sedis</taxon>
        <taxon>Chytridiomycota</taxon>
        <taxon>Chytridiomycota incertae sedis</taxon>
        <taxon>Chytridiomycetes</taxon>
        <taxon>Rhizophydiales</taxon>
        <taxon>Terramycetaceae</taxon>
        <taxon>Boothiomyces</taxon>
    </lineage>
</organism>
<dbReference type="GO" id="GO:0005815">
    <property type="term" value="C:microtubule organizing center"/>
    <property type="evidence" value="ECO:0007669"/>
    <property type="project" value="TreeGrafter"/>
</dbReference>
<keyword evidence="1" id="KW-0175">Coiled coil</keyword>
<gene>
    <name evidence="4" type="ORF">HK103_005334</name>
</gene>
<dbReference type="EMBL" id="JADGKB010000005">
    <property type="protein sequence ID" value="KAJ3261499.1"/>
    <property type="molecule type" value="Genomic_DNA"/>
</dbReference>
<feature type="coiled-coil region" evidence="1">
    <location>
        <begin position="783"/>
        <end position="897"/>
    </location>
</feature>
<sequence length="958" mass="109298">MATHTILVTIYEGKNFVKRPDQVYIQCRFNNEILTTDPVPQTKSPIFDTELAWDIEHKQLSFLRSQRATLKLQVYSINSYSQRELLGYIILDLRAASGQAPYPEKWYTLINTKNASPFKPQLKLSFAVSSAKTAFILEPKSPNSKVNSPSIRPKVHLTSEGYYQVGPFDQEQHTYTLWITIAFAQHLLLIKPEPSQIDFYFYYTLLGADIQTGRFQKLSDPNFPAERVSIRFRAFPSDLSLLLVQINKLVIYLCQGSVVLGVCEVSMQTLAKKVDQDDVVFEENVYPLVGTKMGVDFGSDGIVPGIGVSLALKRGEFEGAGIVRESNAFESVPQTPKLHVPKPDIPKDVAHNTVINTDKPITPVDIARASQTRQVVEKTANDQNILPEGQSNTTTRSSQLSKTIVENQILTEANTESKNPLESSSAPVSLQNPLIPDSVPRPNPNLLQRNEDEEFKSRAVHNYAMTSNELFGNTLGEWHQYRFSIELRSIRDFKLKSAQVFLQYTYAPFGSSNPTSTHPVVQIVQNEGEFLLPHSFCAFEFAMLQDQLETALETVPLLVKVFHKDPHQKNILLGECSIELFQILHASKTGNGAHKLQTLDVFTPIISSGIVSEKYKSFGELRTIFSLEDFGQIDMDEFGGKTKDGGKVELDKRYAHQSNNDIHSTIQYETAVELEFWKHTEQEKFLLELAEKERQLELKYEREYEAREQEREAIMHAKLVEYKDKVAKLGELTNKLQEREMLIKKAESDLALRSKQLEIDTQRQLDSQKDANKRLAESLAHATKLSQQKLDDAEKSAKNYEKERDLLRARVLELEVENAKLKSDKSSTLMIQQLQQEKELLEQRCKRLVTSRHELKKKYKQVVQLYQDAKTKVLSESSDTKSQLTQLTKQVKELQEVKVELPKEPQQENKENIMDDSTREAIERIKTEKAMLLESGLYKETDPLIKEFNTNLTLLMTK</sequence>
<evidence type="ECO:0000256" key="2">
    <source>
        <dbReference type="SAM" id="MobiDB-lite"/>
    </source>
</evidence>
<name>A0AAD5ULJ8_9FUNG</name>
<evidence type="ECO:0000313" key="5">
    <source>
        <dbReference type="Proteomes" id="UP001210925"/>
    </source>
</evidence>
<accession>A0AAD5ULJ8</accession>
<feature type="domain" description="C2" evidence="3">
    <location>
        <begin position="1"/>
        <end position="107"/>
    </location>
</feature>
<feature type="coiled-coil region" evidence="1">
    <location>
        <begin position="719"/>
        <end position="749"/>
    </location>
</feature>
<evidence type="ECO:0000313" key="4">
    <source>
        <dbReference type="EMBL" id="KAJ3261499.1"/>
    </source>
</evidence>